<dbReference type="SUPFAM" id="SSF55920">
    <property type="entry name" value="Creatinase/aminopeptidase"/>
    <property type="match status" value="1"/>
</dbReference>
<dbReference type="InterPro" id="IPR002468">
    <property type="entry name" value="Pept_M24A_MAP2"/>
</dbReference>
<gene>
    <name evidence="6" type="ORF">CCMP2556_LOCUS30098</name>
</gene>
<keyword evidence="7" id="KW-1185">Reference proteome</keyword>
<dbReference type="NCBIfam" id="TIGR00501">
    <property type="entry name" value="met_pdase_II"/>
    <property type="match status" value="1"/>
</dbReference>
<dbReference type="PANTHER" id="PTHR45777">
    <property type="entry name" value="METHIONINE AMINOPEPTIDASE 2"/>
    <property type="match status" value="1"/>
</dbReference>
<reference evidence="6 7" key="1">
    <citation type="submission" date="2024-02" db="EMBL/GenBank/DDBJ databases">
        <authorList>
            <person name="Chen Y."/>
            <person name="Shah S."/>
            <person name="Dougan E. K."/>
            <person name="Thang M."/>
            <person name="Chan C."/>
        </authorList>
    </citation>
    <scope>NUCLEOTIDE SEQUENCE [LARGE SCALE GENOMIC DNA]</scope>
</reference>
<keyword evidence="4" id="KW-0378">Hydrolase</keyword>
<dbReference type="EMBL" id="CAXAMN010021585">
    <property type="protein sequence ID" value="CAK9061192.1"/>
    <property type="molecule type" value="Genomic_DNA"/>
</dbReference>
<evidence type="ECO:0000259" key="5">
    <source>
        <dbReference type="Pfam" id="PF00557"/>
    </source>
</evidence>
<dbReference type="SUPFAM" id="SSF46785">
    <property type="entry name" value="Winged helix' DNA-binding domain"/>
    <property type="match status" value="1"/>
</dbReference>
<sequence>MELLEIADLVEKASSSLVGFDPRNPLRRGWAFPTGLSLNEVAAHDTVNPCDPARYLRPADLLKIDFGVHVEGHILDCAFSMSFDPMHDELMRAVQEATEEGIRQAGHDVRISHVSRCIQEVMEAAEVHRPDGKVLPVKVIKNLTGHLIGPYKIHAGKSLPSVNTGDQTRMLAGELWAVETFGSVGGFGYVGNGGNCSHFMRPSSAAPTWQSPMLSSKAISLLELIDRRFGTLAFCPRWLVQEGDRSKMKMAKGSQMWWSAPLDELCNLGVVNRYPPLADLQGSYTAQYEHTILLGSSGKEVLTRGATLSFPERGATKNVAESPVLAMTAQCWAMRRQHGRPQEAARWPNSGHFPILHQ</sequence>
<comment type="caution">
    <text evidence="6">The sequence shown here is derived from an EMBL/GenBank/DDBJ whole genome shotgun (WGS) entry which is preliminary data.</text>
</comment>
<keyword evidence="1" id="KW-0031">Aminopeptidase</keyword>
<protein>
    <recommendedName>
        <fullName evidence="5">Peptidase M24 domain-containing protein</fullName>
    </recommendedName>
</protein>
<organism evidence="6 7">
    <name type="scientific">Durusdinium trenchii</name>
    <dbReference type="NCBI Taxonomy" id="1381693"/>
    <lineage>
        <taxon>Eukaryota</taxon>
        <taxon>Sar</taxon>
        <taxon>Alveolata</taxon>
        <taxon>Dinophyceae</taxon>
        <taxon>Suessiales</taxon>
        <taxon>Symbiodiniaceae</taxon>
        <taxon>Durusdinium</taxon>
    </lineage>
</organism>
<name>A0ABP0NDN0_9DINO</name>
<evidence type="ECO:0000313" key="7">
    <source>
        <dbReference type="Proteomes" id="UP001642484"/>
    </source>
</evidence>
<keyword evidence="3" id="KW-0479">Metal-binding</keyword>
<evidence type="ECO:0000256" key="4">
    <source>
        <dbReference type="ARBA" id="ARBA00022801"/>
    </source>
</evidence>
<dbReference type="Gene3D" id="3.90.230.10">
    <property type="entry name" value="Creatinase/methionine aminopeptidase superfamily"/>
    <property type="match status" value="1"/>
</dbReference>
<dbReference type="InterPro" id="IPR036005">
    <property type="entry name" value="Creatinase/aminopeptidase-like"/>
</dbReference>
<evidence type="ECO:0000256" key="1">
    <source>
        <dbReference type="ARBA" id="ARBA00022438"/>
    </source>
</evidence>
<dbReference type="Proteomes" id="UP001642484">
    <property type="component" value="Unassembled WGS sequence"/>
</dbReference>
<dbReference type="Gene3D" id="1.10.10.10">
    <property type="entry name" value="Winged helix-like DNA-binding domain superfamily/Winged helix DNA-binding domain"/>
    <property type="match status" value="1"/>
</dbReference>
<dbReference type="InterPro" id="IPR050247">
    <property type="entry name" value="Met_Aminopeptidase_Type2"/>
</dbReference>
<evidence type="ECO:0000256" key="2">
    <source>
        <dbReference type="ARBA" id="ARBA00022670"/>
    </source>
</evidence>
<dbReference type="PANTHER" id="PTHR45777:SF2">
    <property type="entry name" value="METHIONINE AMINOPEPTIDASE 2"/>
    <property type="match status" value="1"/>
</dbReference>
<proteinExistence type="predicted"/>
<dbReference type="InterPro" id="IPR036390">
    <property type="entry name" value="WH_DNA-bd_sf"/>
</dbReference>
<dbReference type="InterPro" id="IPR036388">
    <property type="entry name" value="WH-like_DNA-bd_sf"/>
</dbReference>
<feature type="domain" description="Peptidase M24" evidence="5">
    <location>
        <begin position="27"/>
        <end position="186"/>
    </location>
</feature>
<keyword evidence="2" id="KW-0645">Protease</keyword>
<dbReference type="InterPro" id="IPR000994">
    <property type="entry name" value="Pept_M24"/>
</dbReference>
<accession>A0ABP0NDN0</accession>
<evidence type="ECO:0000256" key="3">
    <source>
        <dbReference type="ARBA" id="ARBA00022723"/>
    </source>
</evidence>
<evidence type="ECO:0000313" key="6">
    <source>
        <dbReference type="EMBL" id="CAK9061192.1"/>
    </source>
</evidence>
<dbReference type="Pfam" id="PF00557">
    <property type="entry name" value="Peptidase_M24"/>
    <property type="match status" value="1"/>
</dbReference>